<proteinExistence type="predicted"/>
<name>A0A4Z1K5L6_9HELO</name>
<dbReference type="Proteomes" id="UP000297280">
    <property type="component" value="Unassembled WGS sequence"/>
</dbReference>
<comment type="caution">
    <text evidence="1">The sequence shown here is derived from an EMBL/GenBank/DDBJ whole genome shotgun (WGS) entry which is preliminary data.</text>
</comment>
<evidence type="ECO:0000313" key="1">
    <source>
        <dbReference type="EMBL" id="TGO81439.1"/>
    </source>
</evidence>
<accession>A0A4Z1K5L6</accession>
<gene>
    <name evidence="1" type="ORF">BPOR_1153g00020</name>
</gene>
<dbReference type="AlphaFoldDB" id="A0A4Z1K5L6"/>
<keyword evidence="2" id="KW-1185">Reference proteome</keyword>
<reference evidence="1 2" key="1">
    <citation type="submission" date="2017-12" db="EMBL/GenBank/DDBJ databases">
        <title>Comparative genomics of Botrytis spp.</title>
        <authorList>
            <person name="Valero-Jimenez C.A."/>
            <person name="Tapia P."/>
            <person name="Veloso J."/>
            <person name="Silva-Moreno E."/>
            <person name="Staats M."/>
            <person name="Valdes J.H."/>
            <person name="Van Kan J.A.L."/>
        </authorList>
    </citation>
    <scope>NUCLEOTIDE SEQUENCE [LARGE SCALE GENOMIC DNA]</scope>
    <source>
        <strain evidence="1 2">MUCL3349</strain>
    </source>
</reference>
<sequence>MIVSPENNIILVLAVQKQNIEGFQPVLDPDDEASRHPETIRKEYGVCQSRQLVTLMPASMIAAGLGDI</sequence>
<protein>
    <submittedName>
        <fullName evidence="1">Uncharacterized protein</fullName>
    </submittedName>
</protein>
<dbReference type="EMBL" id="PQXO01001146">
    <property type="protein sequence ID" value="TGO81439.1"/>
    <property type="molecule type" value="Genomic_DNA"/>
</dbReference>
<organism evidence="1 2">
    <name type="scientific">Botrytis porri</name>
    <dbReference type="NCBI Taxonomy" id="87229"/>
    <lineage>
        <taxon>Eukaryota</taxon>
        <taxon>Fungi</taxon>
        <taxon>Dikarya</taxon>
        <taxon>Ascomycota</taxon>
        <taxon>Pezizomycotina</taxon>
        <taxon>Leotiomycetes</taxon>
        <taxon>Helotiales</taxon>
        <taxon>Sclerotiniaceae</taxon>
        <taxon>Botrytis</taxon>
    </lineage>
</organism>
<evidence type="ECO:0000313" key="2">
    <source>
        <dbReference type="Proteomes" id="UP000297280"/>
    </source>
</evidence>